<gene>
    <name evidence="4" type="ORF">D0433_11480</name>
</gene>
<protein>
    <submittedName>
        <fullName evidence="4">Response regulator</fullName>
    </submittedName>
</protein>
<sequence length="367" mass="41129">MTQRPAKLKALFVDDEPMILEGLSQLFDMTYDVYTACSGQEAIEYARQLPDLAIVVSDQRMPGLKGIDVLRAIKEISPDTIRILLTGFADADAILDSVNVGEVFRYVRKPWNPDELTALLSLAAATYLERKKVKVQSQAPASVPTPSEFPPIHSLALSELKKQQTIEERFLDRLTKFSGSPIERAFHSESGKPKILVVDDEQGVLTALSQLLSDSYEVFTARSADEAMELLRKDSFMTLLLTDQRMPKKTGTDFLIESREIAPLVPKILITAYTDVEDIIRLINEGQIYRYIQKPWDPEKLRATIREAIELYLYQVKSKLGEYEHAQPTADDHVAQHTGSSASTTNVLNALQALSQMVKQQSNSPNT</sequence>
<evidence type="ECO:0000259" key="3">
    <source>
        <dbReference type="PROSITE" id="PS50110"/>
    </source>
</evidence>
<dbReference type="SMART" id="SM00448">
    <property type="entry name" value="REC"/>
    <property type="match status" value="2"/>
</dbReference>
<dbReference type="Pfam" id="PF00072">
    <property type="entry name" value="Response_reg"/>
    <property type="match status" value="2"/>
</dbReference>
<feature type="domain" description="Response regulatory" evidence="3">
    <location>
        <begin position="194"/>
        <end position="309"/>
    </location>
</feature>
<comment type="caution">
    <text evidence="4">The sequence shown here is derived from an EMBL/GenBank/DDBJ whole genome shotgun (WGS) entry which is preliminary data.</text>
</comment>
<dbReference type="Proteomes" id="UP000266389">
    <property type="component" value="Unassembled WGS sequence"/>
</dbReference>
<dbReference type="Gene3D" id="3.40.50.2300">
    <property type="match status" value="2"/>
</dbReference>
<evidence type="ECO:0000256" key="1">
    <source>
        <dbReference type="ARBA" id="ARBA00022553"/>
    </source>
</evidence>
<dbReference type="InterPro" id="IPR050595">
    <property type="entry name" value="Bact_response_regulator"/>
</dbReference>
<dbReference type="SUPFAM" id="SSF52172">
    <property type="entry name" value="CheY-like"/>
    <property type="match status" value="2"/>
</dbReference>
<dbReference type="CDD" id="cd17569">
    <property type="entry name" value="REC_HupR-like"/>
    <property type="match status" value="2"/>
</dbReference>
<feature type="modified residue" description="4-aspartylphosphate" evidence="2">
    <location>
        <position position="243"/>
    </location>
</feature>
<feature type="modified residue" description="4-aspartylphosphate" evidence="2">
    <location>
        <position position="58"/>
    </location>
</feature>
<dbReference type="PANTHER" id="PTHR44591">
    <property type="entry name" value="STRESS RESPONSE REGULATOR PROTEIN 1"/>
    <property type="match status" value="1"/>
</dbReference>
<dbReference type="PROSITE" id="PS50110">
    <property type="entry name" value="RESPONSE_REGULATORY"/>
    <property type="match status" value="2"/>
</dbReference>
<dbReference type="InterPro" id="IPR011006">
    <property type="entry name" value="CheY-like_superfamily"/>
</dbReference>
<dbReference type="PANTHER" id="PTHR44591:SF19">
    <property type="entry name" value="TWO-COMPONENT RESPONSE REGULATOR-RELATED"/>
    <property type="match status" value="1"/>
</dbReference>
<dbReference type="EMBL" id="PHFL01000067">
    <property type="protein sequence ID" value="RFM23287.1"/>
    <property type="molecule type" value="Genomic_DNA"/>
</dbReference>
<dbReference type="InterPro" id="IPR001789">
    <property type="entry name" value="Sig_transdc_resp-reg_receiver"/>
</dbReference>
<evidence type="ECO:0000313" key="4">
    <source>
        <dbReference type="EMBL" id="RFM23287.1"/>
    </source>
</evidence>
<evidence type="ECO:0000313" key="5">
    <source>
        <dbReference type="Proteomes" id="UP000266389"/>
    </source>
</evidence>
<accession>A0A395LXI1</accession>
<proteinExistence type="predicted"/>
<feature type="domain" description="Response regulatory" evidence="3">
    <location>
        <begin position="9"/>
        <end position="124"/>
    </location>
</feature>
<name>A0A395LXI1_9BACT</name>
<organism evidence="4 5">
    <name type="scientific">Candidatus Thermochlorobacter aerophilus</name>
    <dbReference type="NCBI Taxonomy" id="1868324"/>
    <lineage>
        <taxon>Bacteria</taxon>
        <taxon>Pseudomonadati</taxon>
        <taxon>Chlorobiota</taxon>
        <taxon>Chlorobiia</taxon>
        <taxon>Chlorobiales</taxon>
        <taxon>Candidatus Thermochlorobacteriaceae</taxon>
        <taxon>Candidatus Thermochlorobacter</taxon>
    </lineage>
</organism>
<dbReference type="AlphaFoldDB" id="A0A395LXI1"/>
<evidence type="ECO:0000256" key="2">
    <source>
        <dbReference type="PROSITE-ProRule" id="PRU00169"/>
    </source>
</evidence>
<reference evidence="4 5" key="1">
    <citation type="journal article" date="2011" name="ISME J.">
        <title>Community ecology of hot spring cyanobacterial mats: predominant populations and their functional potential.</title>
        <authorList>
            <person name="Klatt C.G."/>
            <person name="Wood J.M."/>
            <person name="Rusch D.B."/>
            <person name="Bateson M.M."/>
            <person name="Hamamura N."/>
            <person name="Heidelberg J.F."/>
            <person name="Grossman A.R."/>
            <person name="Bhaya D."/>
            <person name="Cohan F.M."/>
            <person name="Kuhl M."/>
            <person name="Bryant D.A."/>
            <person name="Ward D.M."/>
        </authorList>
    </citation>
    <scope>NUCLEOTIDE SEQUENCE [LARGE SCALE GENOMIC DNA]</scope>
    <source>
        <strain evidence="4">OS</strain>
    </source>
</reference>
<dbReference type="GO" id="GO:0000160">
    <property type="term" value="P:phosphorelay signal transduction system"/>
    <property type="evidence" value="ECO:0007669"/>
    <property type="project" value="InterPro"/>
</dbReference>
<keyword evidence="1 2" id="KW-0597">Phosphoprotein</keyword>